<dbReference type="Pfam" id="PF11136">
    <property type="entry name" value="DUF2889"/>
    <property type="match status" value="1"/>
</dbReference>
<proteinExistence type="predicted"/>
<comment type="caution">
    <text evidence="1">The sequence shown here is derived from an EMBL/GenBank/DDBJ whole genome shotgun (WGS) entry which is preliminary data.</text>
</comment>
<gene>
    <name evidence="1" type="ORF">H7F49_01565</name>
</gene>
<evidence type="ECO:0000313" key="1">
    <source>
        <dbReference type="EMBL" id="MBC2650389.1"/>
    </source>
</evidence>
<sequence>MIDGAPGFRRRFRVEPGPGAVRAAVEDDYHCMAVTLRHDGTRITAVEAVMDRAPWTTCPGAPAVLAQTFAGLTLAEAVRAGEKRANCTHLHDLASLAAAHAHDPDALVYDIAVSDPVDGLVHAEIRRDGQTLLGLSHRDDVVTAPDALAGTSLYALREWIAGLAAALHEPARLLQWGTILAHGRAIPMDRQSDATRIPPNCYTFQDVRKAEAQRVGQVLDFSQGSLEPLGHLGAEGFRRREP</sequence>
<keyword evidence="2" id="KW-1185">Reference proteome</keyword>
<protein>
    <submittedName>
        <fullName evidence="1">DUF2889 domain-containing protein</fullName>
    </submittedName>
</protein>
<organism evidence="1 2">
    <name type="scientific">Novosphingobium aerophilum</name>
    <dbReference type="NCBI Taxonomy" id="2839843"/>
    <lineage>
        <taxon>Bacteria</taxon>
        <taxon>Pseudomonadati</taxon>
        <taxon>Pseudomonadota</taxon>
        <taxon>Alphaproteobacteria</taxon>
        <taxon>Sphingomonadales</taxon>
        <taxon>Sphingomonadaceae</taxon>
        <taxon>Novosphingobium</taxon>
    </lineage>
</organism>
<dbReference type="Proteomes" id="UP000520156">
    <property type="component" value="Unassembled WGS sequence"/>
</dbReference>
<dbReference type="EMBL" id="JACLAU010000001">
    <property type="protein sequence ID" value="MBC2650389.1"/>
    <property type="molecule type" value="Genomic_DNA"/>
</dbReference>
<name>A0A7X1KAQ2_9SPHN</name>
<accession>A0A7X1KAQ2</accession>
<dbReference type="RefSeq" id="WP_185681789.1">
    <property type="nucleotide sequence ID" value="NZ_JACLAU010000001.1"/>
</dbReference>
<evidence type="ECO:0000313" key="2">
    <source>
        <dbReference type="Proteomes" id="UP000520156"/>
    </source>
</evidence>
<dbReference type="InterPro" id="IPR021312">
    <property type="entry name" value="DUF2889"/>
</dbReference>
<dbReference type="AlphaFoldDB" id="A0A7X1KAQ2"/>
<reference evidence="1 2" key="1">
    <citation type="submission" date="2020-08" db="EMBL/GenBank/DDBJ databases">
        <title>The genome sequence of Novosphingobium flavum 4Y4.</title>
        <authorList>
            <person name="Liu Y."/>
        </authorList>
    </citation>
    <scope>NUCLEOTIDE SEQUENCE [LARGE SCALE GENOMIC DNA]</scope>
    <source>
        <strain evidence="1 2">4Y4</strain>
    </source>
</reference>